<dbReference type="GO" id="GO:0055085">
    <property type="term" value="P:transmembrane transport"/>
    <property type="evidence" value="ECO:0007669"/>
    <property type="project" value="InterPro"/>
</dbReference>
<protein>
    <submittedName>
        <fullName evidence="9">Carbohydrate ABC transporter membrane protein 1 (CUT1 family)</fullName>
    </submittedName>
</protein>
<evidence type="ECO:0000256" key="5">
    <source>
        <dbReference type="ARBA" id="ARBA00022989"/>
    </source>
</evidence>
<feature type="transmembrane region" description="Helical" evidence="7">
    <location>
        <begin position="95"/>
        <end position="116"/>
    </location>
</feature>
<organism evidence="9 10">
    <name type="scientific">Paenibacillus prosopidis</name>
    <dbReference type="NCBI Taxonomy" id="630520"/>
    <lineage>
        <taxon>Bacteria</taxon>
        <taxon>Bacillati</taxon>
        <taxon>Bacillota</taxon>
        <taxon>Bacilli</taxon>
        <taxon>Bacillales</taxon>
        <taxon>Paenibacillaceae</taxon>
        <taxon>Paenibacillus</taxon>
    </lineage>
</organism>
<dbReference type="Pfam" id="PF00528">
    <property type="entry name" value="BPD_transp_1"/>
    <property type="match status" value="1"/>
</dbReference>
<evidence type="ECO:0000313" key="10">
    <source>
        <dbReference type="Proteomes" id="UP000252415"/>
    </source>
</evidence>
<proteinExistence type="inferred from homology"/>
<name>A0A368VYE7_9BACL</name>
<dbReference type="Proteomes" id="UP000252415">
    <property type="component" value="Unassembled WGS sequence"/>
</dbReference>
<dbReference type="PANTHER" id="PTHR43005:SF1">
    <property type="entry name" value="SPERMIDINE_PUTRESCINE TRANSPORT SYSTEM PERMEASE PROTEIN"/>
    <property type="match status" value="1"/>
</dbReference>
<comment type="subcellular location">
    <subcellularLocation>
        <location evidence="1 7">Cell membrane</location>
        <topology evidence="1 7">Multi-pass membrane protein</topology>
    </subcellularLocation>
</comment>
<comment type="caution">
    <text evidence="9">The sequence shown here is derived from an EMBL/GenBank/DDBJ whole genome shotgun (WGS) entry which is preliminary data.</text>
</comment>
<evidence type="ECO:0000256" key="3">
    <source>
        <dbReference type="ARBA" id="ARBA00022475"/>
    </source>
</evidence>
<feature type="transmembrane region" description="Helical" evidence="7">
    <location>
        <begin position="170"/>
        <end position="189"/>
    </location>
</feature>
<dbReference type="AlphaFoldDB" id="A0A368VYE7"/>
<feature type="transmembrane region" description="Helical" evidence="7">
    <location>
        <begin position="225"/>
        <end position="250"/>
    </location>
</feature>
<dbReference type="OrthoDB" id="9809527at2"/>
<feature type="transmembrane region" description="Helical" evidence="7">
    <location>
        <begin position="128"/>
        <end position="150"/>
    </location>
</feature>
<evidence type="ECO:0000313" key="9">
    <source>
        <dbReference type="EMBL" id="RCW46437.1"/>
    </source>
</evidence>
<keyword evidence="4 7" id="KW-0812">Transmembrane</keyword>
<keyword evidence="2 7" id="KW-0813">Transport</keyword>
<evidence type="ECO:0000256" key="6">
    <source>
        <dbReference type="ARBA" id="ARBA00023136"/>
    </source>
</evidence>
<reference evidence="9 10" key="1">
    <citation type="submission" date="2018-07" db="EMBL/GenBank/DDBJ databases">
        <title>Genomic Encyclopedia of Type Strains, Phase III (KMG-III): the genomes of soil and plant-associated and newly described type strains.</title>
        <authorList>
            <person name="Whitman W."/>
        </authorList>
    </citation>
    <scope>NUCLEOTIDE SEQUENCE [LARGE SCALE GENOMIC DNA]</scope>
    <source>
        <strain evidence="9 10">CECT 7506</strain>
    </source>
</reference>
<evidence type="ECO:0000256" key="4">
    <source>
        <dbReference type="ARBA" id="ARBA00022692"/>
    </source>
</evidence>
<feature type="transmembrane region" description="Helical" evidence="7">
    <location>
        <begin position="31"/>
        <end position="56"/>
    </location>
</feature>
<keyword evidence="10" id="KW-1185">Reference proteome</keyword>
<keyword evidence="3" id="KW-1003">Cell membrane</keyword>
<dbReference type="InterPro" id="IPR035906">
    <property type="entry name" value="MetI-like_sf"/>
</dbReference>
<sequence>MKPIELERPAKRAGKWRAVAMTLREKRTKRLAYLFVLPALLFFVLLNAYPLVTVLLDSFQFKNLMNKALSGFAGLTNYKEVVQNEYFRTALKNTAVWTILSVAGEYALGLLSALALNQQIKGRTLFRAIIIIPWVVPIVIAGMTWTWMLTPDYGIINLWLVKLGLLKEPYYWLGELNTALLTVVFVNVWRSFPFYTISLLAGLQSVSRDIVEAAAIDGAGVRRRFWYIVLPQLKTVSLTIVFIHIIWTAINFDFIWVMTEGGPLYSSETLPIMIYRYAMQDYNFGNASALASMMLGFMISGFILYYFFSVRKNRR</sequence>
<evidence type="ECO:0000256" key="2">
    <source>
        <dbReference type="ARBA" id="ARBA00022448"/>
    </source>
</evidence>
<evidence type="ECO:0000256" key="1">
    <source>
        <dbReference type="ARBA" id="ARBA00004651"/>
    </source>
</evidence>
<dbReference type="RefSeq" id="WP_114381088.1">
    <property type="nucleotide sequence ID" value="NZ_QPJD01000009.1"/>
</dbReference>
<comment type="similarity">
    <text evidence="7">Belongs to the binding-protein-dependent transport system permease family.</text>
</comment>
<feature type="domain" description="ABC transmembrane type-1" evidence="8">
    <location>
        <begin position="91"/>
        <end position="305"/>
    </location>
</feature>
<evidence type="ECO:0000256" key="7">
    <source>
        <dbReference type="RuleBase" id="RU363032"/>
    </source>
</evidence>
<dbReference type="EMBL" id="QPJD01000009">
    <property type="protein sequence ID" value="RCW46437.1"/>
    <property type="molecule type" value="Genomic_DNA"/>
</dbReference>
<dbReference type="CDD" id="cd06261">
    <property type="entry name" value="TM_PBP2"/>
    <property type="match status" value="1"/>
</dbReference>
<dbReference type="PROSITE" id="PS50928">
    <property type="entry name" value="ABC_TM1"/>
    <property type="match status" value="1"/>
</dbReference>
<dbReference type="SUPFAM" id="SSF161098">
    <property type="entry name" value="MetI-like"/>
    <property type="match status" value="1"/>
</dbReference>
<dbReference type="InterPro" id="IPR000515">
    <property type="entry name" value="MetI-like"/>
</dbReference>
<dbReference type="Gene3D" id="1.10.3720.10">
    <property type="entry name" value="MetI-like"/>
    <property type="match status" value="1"/>
</dbReference>
<dbReference type="GO" id="GO:0005886">
    <property type="term" value="C:plasma membrane"/>
    <property type="evidence" value="ECO:0007669"/>
    <property type="project" value="UniProtKB-SubCell"/>
</dbReference>
<evidence type="ECO:0000259" key="8">
    <source>
        <dbReference type="PROSITE" id="PS50928"/>
    </source>
</evidence>
<keyword evidence="5 7" id="KW-1133">Transmembrane helix</keyword>
<feature type="transmembrane region" description="Helical" evidence="7">
    <location>
        <begin position="287"/>
        <end position="308"/>
    </location>
</feature>
<gene>
    <name evidence="9" type="ORF">DFP97_10980</name>
</gene>
<keyword evidence="6 7" id="KW-0472">Membrane</keyword>
<dbReference type="PANTHER" id="PTHR43005">
    <property type="entry name" value="BLR7065 PROTEIN"/>
    <property type="match status" value="1"/>
</dbReference>
<accession>A0A368VYE7</accession>